<accession>A0A0L6VH78</accession>
<proteinExistence type="predicted"/>
<evidence type="ECO:0000313" key="3">
    <source>
        <dbReference type="Proteomes" id="UP000037035"/>
    </source>
</evidence>
<name>A0A0L6VH78_9BASI</name>
<dbReference type="Proteomes" id="UP000037035">
    <property type="component" value="Unassembled WGS sequence"/>
</dbReference>
<dbReference type="STRING" id="27349.A0A0L6VH78"/>
<dbReference type="EMBL" id="LAVV01006407">
    <property type="protein sequence ID" value="KNZ60084.1"/>
    <property type="molecule type" value="Genomic_DNA"/>
</dbReference>
<dbReference type="AlphaFoldDB" id="A0A0L6VH78"/>
<reference evidence="2 3" key="1">
    <citation type="submission" date="2015-08" db="EMBL/GenBank/DDBJ databases">
        <title>Next Generation Sequencing and Analysis of the Genome of Puccinia sorghi L Schw, the Causal Agent of Maize Common Rust.</title>
        <authorList>
            <person name="Rochi L."/>
            <person name="Burguener G."/>
            <person name="Darino M."/>
            <person name="Turjanski A."/>
            <person name="Kreff E."/>
            <person name="Dieguez M.J."/>
            <person name="Sacco F."/>
        </authorList>
    </citation>
    <scope>NUCLEOTIDE SEQUENCE [LARGE SCALE GENOMIC DNA]</scope>
    <source>
        <strain evidence="2 3">RO10H11247</strain>
    </source>
</reference>
<gene>
    <name evidence="2" type="ORF">VP01_1612g7</name>
</gene>
<evidence type="ECO:0000313" key="2">
    <source>
        <dbReference type="EMBL" id="KNZ60084.1"/>
    </source>
</evidence>
<dbReference type="VEuPathDB" id="FungiDB:VP01_1612g7"/>
<protein>
    <submittedName>
        <fullName evidence="2">Uncharacterized protein</fullName>
    </submittedName>
</protein>
<organism evidence="2 3">
    <name type="scientific">Puccinia sorghi</name>
    <dbReference type="NCBI Taxonomy" id="27349"/>
    <lineage>
        <taxon>Eukaryota</taxon>
        <taxon>Fungi</taxon>
        <taxon>Dikarya</taxon>
        <taxon>Basidiomycota</taxon>
        <taxon>Pucciniomycotina</taxon>
        <taxon>Pucciniomycetes</taxon>
        <taxon>Pucciniales</taxon>
        <taxon>Pucciniaceae</taxon>
        <taxon>Puccinia</taxon>
    </lineage>
</organism>
<comment type="caution">
    <text evidence="2">The sequence shown here is derived from an EMBL/GenBank/DDBJ whole genome shotgun (WGS) entry which is preliminary data.</text>
</comment>
<evidence type="ECO:0000256" key="1">
    <source>
        <dbReference type="SAM" id="MobiDB-lite"/>
    </source>
</evidence>
<sequence>MPKKASHKPTKPTTKKPAIQRNSKRTDKEEYLVMIEWLNIKHNCNSCFQTRKAPAVGYNYKQVNTKSISMGFGLTNEDQKVGISTTNDKIESMCPHYHARNNFMASQAFINPWFKVDAKSDNKTASSTSDNRSKTMRRELNWRIKS</sequence>
<feature type="compositionally biased region" description="Basic residues" evidence="1">
    <location>
        <begin position="1"/>
        <end position="14"/>
    </location>
</feature>
<feature type="region of interest" description="Disordered" evidence="1">
    <location>
        <begin position="1"/>
        <end position="25"/>
    </location>
</feature>
<dbReference type="OrthoDB" id="2414509at2759"/>
<keyword evidence="3" id="KW-1185">Reference proteome</keyword>